<reference evidence="3" key="1">
    <citation type="submission" date="2019-12" db="UniProtKB">
        <authorList>
            <consortium name="WormBaseParasite"/>
        </authorList>
    </citation>
    <scope>IDENTIFICATION</scope>
</reference>
<proteinExistence type="predicted"/>
<evidence type="ECO:0000313" key="2">
    <source>
        <dbReference type="Proteomes" id="UP000046395"/>
    </source>
</evidence>
<dbReference type="Proteomes" id="UP000046395">
    <property type="component" value="Unassembled WGS sequence"/>
</dbReference>
<dbReference type="PANTHER" id="PTHR47163">
    <property type="entry name" value="DDE_TNP_IS1595 DOMAIN-CONTAINING PROTEIN"/>
    <property type="match status" value="1"/>
</dbReference>
<evidence type="ECO:0000313" key="3">
    <source>
        <dbReference type="WBParaSite" id="TMUE_3000013810.1"/>
    </source>
</evidence>
<keyword evidence="2" id="KW-1185">Reference proteome</keyword>
<dbReference type="WBParaSite" id="TMUE_3000013810.1">
    <property type="protein sequence ID" value="TMUE_3000013810.1"/>
    <property type="gene ID" value="WBGene00289093"/>
</dbReference>
<accession>A0A5S6R2U5</accession>
<dbReference type="SMART" id="SM01126">
    <property type="entry name" value="DDE_Tnp_IS1595"/>
    <property type="match status" value="1"/>
</dbReference>
<dbReference type="InterPro" id="IPR053164">
    <property type="entry name" value="IS1016-like_transposase"/>
</dbReference>
<sequence length="287" mass="32866">MSETFVSDELAACNFMQTREILHQRRDCLQCGRPMVLKPRKIRKDARWRCNGARCYKELSPKTGTWFQGCQLPIRILLLFIQAWSEKMSSLALCKAVLNMKKSSVINLNAAMRRVAEEWLLNHLVPVGGPGLTVEVDESLFSKRKYNRGRVLPQAWVVGGVCRETDHCFLARVADRSAATLIAVIKENVAAGSNTVESLWSYAKQGNKARRDTYRPKVDSYLCEFVWRRRLNREEHPFNRILCTIAELYPPRRLFRKGSSGFTLKVNTVLSHDDFPVERPPLPIVDG</sequence>
<dbReference type="PANTHER" id="PTHR47163:SF2">
    <property type="entry name" value="SI:DKEY-17M8.2"/>
    <property type="match status" value="1"/>
</dbReference>
<evidence type="ECO:0000259" key="1">
    <source>
        <dbReference type="SMART" id="SM01126"/>
    </source>
</evidence>
<dbReference type="InterPro" id="IPR024445">
    <property type="entry name" value="Tnp_ISXO2-like"/>
</dbReference>
<dbReference type="STRING" id="70415.A0A5S6R2U5"/>
<organism evidence="2 3">
    <name type="scientific">Trichuris muris</name>
    <name type="common">Mouse whipworm</name>
    <dbReference type="NCBI Taxonomy" id="70415"/>
    <lineage>
        <taxon>Eukaryota</taxon>
        <taxon>Metazoa</taxon>
        <taxon>Ecdysozoa</taxon>
        <taxon>Nematoda</taxon>
        <taxon>Enoplea</taxon>
        <taxon>Dorylaimia</taxon>
        <taxon>Trichinellida</taxon>
        <taxon>Trichuridae</taxon>
        <taxon>Trichuris</taxon>
    </lineage>
</organism>
<name>A0A5S6R2U5_TRIMR</name>
<protein>
    <submittedName>
        <fullName evidence="3">DDE_Tnp_IS1595 domain-containing protein</fullName>
    </submittedName>
</protein>
<feature type="domain" description="ISXO2-like transposase" evidence="1">
    <location>
        <begin position="126"/>
        <end position="230"/>
    </location>
</feature>
<dbReference type="AlphaFoldDB" id="A0A5S6R2U5"/>